<dbReference type="Pfam" id="PF05257">
    <property type="entry name" value="CHAP"/>
    <property type="match status" value="1"/>
</dbReference>
<dbReference type="GO" id="GO:0006508">
    <property type="term" value="P:proteolysis"/>
    <property type="evidence" value="ECO:0007669"/>
    <property type="project" value="UniProtKB-KW"/>
</dbReference>
<evidence type="ECO:0000256" key="4">
    <source>
        <dbReference type="ARBA" id="ARBA00022807"/>
    </source>
</evidence>
<evidence type="ECO:0000313" key="7">
    <source>
        <dbReference type="Proteomes" id="UP000442535"/>
    </source>
</evidence>
<keyword evidence="3" id="KW-0378">Hydrolase</keyword>
<evidence type="ECO:0000256" key="2">
    <source>
        <dbReference type="ARBA" id="ARBA00022670"/>
    </source>
</evidence>
<dbReference type="Gene3D" id="3.90.1720.10">
    <property type="entry name" value="endopeptidase domain like (from Nostoc punctiforme)"/>
    <property type="match status" value="1"/>
</dbReference>
<keyword evidence="7" id="KW-1185">Reference proteome</keyword>
<accession>A0A7K0K0B2</accession>
<dbReference type="InterPro" id="IPR038765">
    <property type="entry name" value="Papain-like_cys_pep_sf"/>
</dbReference>
<dbReference type="GO" id="GO:0008234">
    <property type="term" value="F:cysteine-type peptidase activity"/>
    <property type="evidence" value="ECO:0007669"/>
    <property type="project" value="UniProtKB-KW"/>
</dbReference>
<dbReference type="Proteomes" id="UP000442535">
    <property type="component" value="Unassembled WGS sequence"/>
</dbReference>
<reference evidence="6 7" key="1">
    <citation type="submission" date="2019-08" db="EMBL/GenBank/DDBJ databases">
        <title>In-depth cultivation of the pig gut microbiome towards novel bacterial diversity and tailored functional studies.</title>
        <authorList>
            <person name="Wylensek D."/>
            <person name="Hitch T.C.A."/>
            <person name="Clavel T."/>
        </authorList>
    </citation>
    <scope>NUCLEOTIDE SEQUENCE [LARGE SCALE GENOMIC DNA]</scope>
    <source>
        <strain evidence="6 7">RF-GAM-744-WT-7</strain>
    </source>
</reference>
<comment type="similarity">
    <text evidence="1">Belongs to the peptidase C40 family.</text>
</comment>
<gene>
    <name evidence="6" type="ORF">FYJ63_01405</name>
</gene>
<evidence type="ECO:0000259" key="5">
    <source>
        <dbReference type="PROSITE" id="PS51935"/>
    </source>
</evidence>
<sequence>MVVANDILRVAAGEIGYSRWNDAQSGTKYGRDYATRHGAWYGSNGVSYCAMFVTWLFRRAGMDVPGGDFAYCPYGIAQMRRAGLEVNKYNARPGDIVFFDWDGGVSDHVGVVELNKGGYLQTIEGNTSYRGKTGSVARKIRYWGNVCNVFRPRYGAPAPAARPAPVGSLTVDGWFGAQSIRKLQAVMGTPQDGVISSQPSSNRAWVPNASTGWEWAANRHAKGSVVIQAWQRKIGAAPDGFIGHGTVRATQKFLGVAQDGYAGKITMSAWQTWLNQH</sequence>
<evidence type="ECO:0000256" key="3">
    <source>
        <dbReference type="ARBA" id="ARBA00022801"/>
    </source>
</evidence>
<dbReference type="InterPro" id="IPR000064">
    <property type="entry name" value="NLP_P60_dom"/>
</dbReference>
<dbReference type="RefSeq" id="WP_154543088.1">
    <property type="nucleotide sequence ID" value="NZ_VUMY01000002.1"/>
</dbReference>
<evidence type="ECO:0000313" key="6">
    <source>
        <dbReference type="EMBL" id="MST48922.1"/>
    </source>
</evidence>
<comment type="caution">
    <text evidence="6">The sequence shown here is derived from an EMBL/GenBank/DDBJ whole genome shotgun (WGS) entry which is preliminary data.</text>
</comment>
<feature type="domain" description="NlpC/P60" evidence="5">
    <location>
        <begin position="11"/>
        <end position="154"/>
    </location>
</feature>
<dbReference type="SUPFAM" id="SSF54001">
    <property type="entry name" value="Cysteine proteinases"/>
    <property type="match status" value="1"/>
</dbReference>
<evidence type="ECO:0000256" key="1">
    <source>
        <dbReference type="ARBA" id="ARBA00007074"/>
    </source>
</evidence>
<keyword evidence="2" id="KW-0645">Protease</keyword>
<keyword evidence="4" id="KW-0788">Thiol protease</keyword>
<dbReference type="InterPro" id="IPR007921">
    <property type="entry name" value="CHAP_dom"/>
</dbReference>
<organism evidence="6 7">
    <name type="scientific">Mobiluncus porci</name>
    <dbReference type="NCBI Taxonomy" id="2652278"/>
    <lineage>
        <taxon>Bacteria</taxon>
        <taxon>Bacillati</taxon>
        <taxon>Actinomycetota</taxon>
        <taxon>Actinomycetes</taxon>
        <taxon>Actinomycetales</taxon>
        <taxon>Actinomycetaceae</taxon>
        <taxon>Mobiluncus</taxon>
    </lineage>
</organism>
<dbReference type="EMBL" id="VUMY01000002">
    <property type="protein sequence ID" value="MST48922.1"/>
    <property type="molecule type" value="Genomic_DNA"/>
</dbReference>
<protein>
    <submittedName>
        <fullName evidence="6">CHAP domain-containing protein</fullName>
    </submittedName>
</protein>
<dbReference type="PROSITE" id="PS51935">
    <property type="entry name" value="NLPC_P60"/>
    <property type="match status" value="1"/>
</dbReference>
<proteinExistence type="inferred from homology"/>
<dbReference type="AlphaFoldDB" id="A0A7K0K0B2"/>
<name>A0A7K0K0B2_9ACTO</name>